<name>A0A3P6DE96_BRAOL</name>
<reference evidence="1" key="1">
    <citation type="submission" date="2018-11" db="EMBL/GenBank/DDBJ databases">
        <authorList>
            <consortium name="Genoscope - CEA"/>
            <person name="William W."/>
        </authorList>
    </citation>
    <scope>NUCLEOTIDE SEQUENCE</scope>
</reference>
<dbReference type="EMBL" id="LR031875">
    <property type="protein sequence ID" value="VDD29443.1"/>
    <property type="molecule type" value="Genomic_DNA"/>
</dbReference>
<gene>
    <name evidence="1" type="ORF">BOLC9T54766H</name>
</gene>
<accession>A0A3P6DE96</accession>
<evidence type="ECO:0000313" key="1">
    <source>
        <dbReference type="EMBL" id="VDD29443.1"/>
    </source>
</evidence>
<proteinExistence type="predicted"/>
<sequence>MYGVNFCLFVIVKLSSYSISWLQENTSYAIKRKKNAYHS</sequence>
<dbReference type="AlphaFoldDB" id="A0A3P6DE96"/>
<protein>
    <submittedName>
        <fullName evidence="1">Uncharacterized protein</fullName>
    </submittedName>
</protein>
<organism evidence="1">
    <name type="scientific">Brassica oleracea</name>
    <name type="common">Wild cabbage</name>
    <dbReference type="NCBI Taxonomy" id="3712"/>
    <lineage>
        <taxon>Eukaryota</taxon>
        <taxon>Viridiplantae</taxon>
        <taxon>Streptophyta</taxon>
        <taxon>Embryophyta</taxon>
        <taxon>Tracheophyta</taxon>
        <taxon>Spermatophyta</taxon>
        <taxon>Magnoliopsida</taxon>
        <taxon>eudicotyledons</taxon>
        <taxon>Gunneridae</taxon>
        <taxon>Pentapetalae</taxon>
        <taxon>rosids</taxon>
        <taxon>malvids</taxon>
        <taxon>Brassicales</taxon>
        <taxon>Brassicaceae</taxon>
        <taxon>Brassiceae</taxon>
        <taxon>Brassica</taxon>
    </lineage>
</organism>